<dbReference type="AlphaFoldDB" id="A0AAD5PGV1"/>
<evidence type="ECO:0000313" key="1">
    <source>
        <dbReference type="EMBL" id="KAI9270510.1"/>
    </source>
</evidence>
<sequence>MTTLQEEQFHRIVINRLAEAQIQFDENNIRDRLRHIIPINHLTLINGDLHQVLDNHLPIGDHFYIRSWTLSSQDICEHLSYWDDDDVYLEIADVLLDYLEENVDNHHVYIRYIGTCTLPITPQDRHQQDSEEGTQLSSTLGDFINALQVGWLLLNRHHGVFLAAYRPDEHDRTLFISLNTTFFTNFHERSMPPSTNVRLRTVLGHTILALIGNDIPVSFFYGTPPFQPFLSGASRAGHIVCDFLSRLQAYEQGTVGIPTLQTFATEEWLHDDQQQVPPPALMIGIFITDYALSIIKPNIQDRDAIC</sequence>
<keyword evidence="2" id="KW-1185">Reference proteome</keyword>
<reference evidence="1" key="1">
    <citation type="journal article" date="2022" name="IScience">
        <title>Evolution of zygomycete secretomes and the origins of terrestrial fungal ecologies.</title>
        <authorList>
            <person name="Chang Y."/>
            <person name="Wang Y."/>
            <person name="Mondo S."/>
            <person name="Ahrendt S."/>
            <person name="Andreopoulos W."/>
            <person name="Barry K."/>
            <person name="Beard J."/>
            <person name="Benny G.L."/>
            <person name="Blankenship S."/>
            <person name="Bonito G."/>
            <person name="Cuomo C."/>
            <person name="Desiro A."/>
            <person name="Gervers K.A."/>
            <person name="Hundley H."/>
            <person name="Kuo A."/>
            <person name="LaButti K."/>
            <person name="Lang B.F."/>
            <person name="Lipzen A."/>
            <person name="O'Donnell K."/>
            <person name="Pangilinan J."/>
            <person name="Reynolds N."/>
            <person name="Sandor L."/>
            <person name="Smith M.E."/>
            <person name="Tsang A."/>
            <person name="Grigoriev I.V."/>
            <person name="Stajich J.E."/>
            <person name="Spatafora J.W."/>
        </authorList>
    </citation>
    <scope>NUCLEOTIDE SEQUENCE</scope>
    <source>
        <strain evidence="1">RSA 2281</strain>
    </source>
</reference>
<proteinExistence type="predicted"/>
<organism evidence="1 2">
    <name type="scientific">Phascolomyces articulosus</name>
    <dbReference type="NCBI Taxonomy" id="60185"/>
    <lineage>
        <taxon>Eukaryota</taxon>
        <taxon>Fungi</taxon>
        <taxon>Fungi incertae sedis</taxon>
        <taxon>Mucoromycota</taxon>
        <taxon>Mucoromycotina</taxon>
        <taxon>Mucoromycetes</taxon>
        <taxon>Mucorales</taxon>
        <taxon>Lichtheimiaceae</taxon>
        <taxon>Phascolomyces</taxon>
    </lineage>
</organism>
<evidence type="ECO:0000313" key="2">
    <source>
        <dbReference type="Proteomes" id="UP001209540"/>
    </source>
</evidence>
<gene>
    <name evidence="1" type="ORF">BDA99DRAFT_557338</name>
</gene>
<protein>
    <submittedName>
        <fullName evidence="1">Uncharacterized protein</fullName>
    </submittedName>
</protein>
<accession>A0AAD5PGV1</accession>
<reference evidence="1" key="2">
    <citation type="submission" date="2023-02" db="EMBL/GenBank/DDBJ databases">
        <authorList>
            <consortium name="DOE Joint Genome Institute"/>
            <person name="Mondo S.J."/>
            <person name="Chang Y."/>
            <person name="Wang Y."/>
            <person name="Ahrendt S."/>
            <person name="Andreopoulos W."/>
            <person name="Barry K."/>
            <person name="Beard J."/>
            <person name="Benny G.L."/>
            <person name="Blankenship S."/>
            <person name="Bonito G."/>
            <person name="Cuomo C."/>
            <person name="Desiro A."/>
            <person name="Gervers K.A."/>
            <person name="Hundley H."/>
            <person name="Kuo A."/>
            <person name="LaButti K."/>
            <person name="Lang B.F."/>
            <person name="Lipzen A."/>
            <person name="O'Donnell K."/>
            <person name="Pangilinan J."/>
            <person name="Reynolds N."/>
            <person name="Sandor L."/>
            <person name="Smith M.W."/>
            <person name="Tsang A."/>
            <person name="Grigoriev I.V."/>
            <person name="Stajich J.E."/>
            <person name="Spatafora J.W."/>
        </authorList>
    </citation>
    <scope>NUCLEOTIDE SEQUENCE</scope>
    <source>
        <strain evidence="1">RSA 2281</strain>
    </source>
</reference>
<comment type="caution">
    <text evidence="1">The sequence shown here is derived from an EMBL/GenBank/DDBJ whole genome shotgun (WGS) entry which is preliminary data.</text>
</comment>
<dbReference type="EMBL" id="JAIXMP010000007">
    <property type="protein sequence ID" value="KAI9270510.1"/>
    <property type="molecule type" value="Genomic_DNA"/>
</dbReference>
<dbReference type="Proteomes" id="UP001209540">
    <property type="component" value="Unassembled WGS sequence"/>
</dbReference>
<name>A0AAD5PGV1_9FUNG</name>